<dbReference type="GO" id="GO:0006508">
    <property type="term" value="P:proteolysis"/>
    <property type="evidence" value="ECO:0007669"/>
    <property type="project" value="UniProtKB-KW"/>
</dbReference>
<dbReference type="SUPFAM" id="SSF102712">
    <property type="entry name" value="JAB1/MPN domain"/>
    <property type="match status" value="1"/>
</dbReference>
<dbReference type="PROSITE" id="PS01302">
    <property type="entry name" value="UPF0758"/>
    <property type="match status" value="1"/>
</dbReference>
<keyword evidence="8" id="KW-1185">Reference proteome</keyword>
<dbReference type="PANTHER" id="PTHR30471">
    <property type="entry name" value="DNA REPAIR PROTEIN RADC"/>
    <property type="match status" value="1"/>
</dbReference>
<dbReference type="Proteomes" id="UP000179588">
    <property type="component" value="Unassembled WGS sequence"/>
</dbReference>
<keyword evidence="3" id="KW-0378">Hydrolase</keyword>
<protein>
    <recommendedName>
        <fullName evidence="6">MPN domain-containing protein</fullName>
    </recommendedName>
</protein>
<dbReference type="Pfam" id="PF04002">
    <property type="entry name" value="RadC"/>
    <property type="match status" value="1"/>
</dbReference>
<dbReference type="PANTHER" id="PTHR30471:SF3">
    <property type="entry name" value="UPF0758 PROTEIN YEES-RELATED"/>
    <property type="match status" value="1"/>
</dbReference>
<dbReference type="EMBL" id="LVIE01000112">
    <property type="protein sequence ID" value="OHT24616.1"/>
    <property type="molecule type" value="Genomic_DNA"/>
</dbReference>
<keyword evidence="1" id="KW-0645">Protease</keyword>
<dbReference type="GO" id="GO:0008237">
    <property type="term" value="F:metallopeptidase activity"/>
    <property type="evidence" value="ECO:0007669"/>
    <property type="project" value="UniProtKB-KW"/>
</dbReference>
<dbReference type="CDD" id="cd08071">
    <property type="entry name" value="MPN_DUF2466"/>
    <property type="match status" value="1"/>
</dbReference>
<dbReference type="InterPro" id="IPR025657">
    <property type="entry name" value="RadC_JAB"/>
</dbReference>
<organism evidence="7 8">
    <name type="scientific">Providencia stuartii</name>
    <dbReference type="NCBI Taxonomy" id="588"/>
    <lineage>
        <taxon>Bacteria</taxon>
        <taxon>Pseudomonadati</taxon>
        <taxon>Pseudomonadota</taxon>
        <taxon>Gammaproteobacteria</taxon>
        <taxon>Enterobacterales</taxon>
        <taxon>Morganellaceae</taxon>
        <taxon>Providencia</taxon>
    </lineage>
</organism>
<comment type="caution">
    <text evidence="7">The sequence shown here is derived from an EMBL/GenBank/DDBJ whole genome shotgun (WGS) entry which is preliminary data.</text>
</comment>
<dbReference type="InterPro" id="IPR001405">
    <property type="entry name" value="UPF0758"/>
</dbReference>
<dbReference type="Gene3D" id="3.40.140.10">
    <property type="entry name" value="Cytidine Deaminase, domain 2"/>
    <property type="match status" value="1"/>
</dbReference>
<evidence type="ECO:0000256" key="1">
    <source>
        <dbReference type="ARBA" id="ARBA00022670"/>
    </source>
</evidence>
<evidence type="ECO:0000256" key="4">
    <source>
        <dbReference type="ARBA" id="ARBA00022833"/>
    </source>
</evidence>
<evidence type="ECO:0000313" key="7">
    <source>
        <dbReference type="EMBL" id="OHT24616.1"/>
    </source>
</evidence>
<dbReference type="NCBIfam" id="TIGR00608">
    <property type="entry name" value="radc"/>
    <property type="match status" value="1"/>
</dbReference>
<gene>
    <name evidence="7" type="ORF">A3Q29_02560</name>
</gene>
<keyword evidence="2" id="KW-0479">Metal-binding</keyword>
<evidence type="ECO:0000256" key="5">
    <source>
        <dbReference type="ARBA" id="ARBA00023049"/>
    </source>
</evidence>
<evidence type="ECO:0000259" key="6">
    <source>
        <dbReference type="PROSITE" id="PS50249"/>
    </source>
</evidence>
<feature type="domain" description="MPN" evidence="6">
    <location>
        <begin position="21"/>
        <end position="143"/>
    </location>
</feature>
<reference evidence="7 8" key="1">
    <citation type="submission" date="2016-03" db="EMBL/GenBank/DDBJ databases">
        <title>Genome sequence of Providencia stuartii strain, isolated from the salivary glands of larval Lucilia sericata.</title>
        <authorList>
            <person name="Yuan Y."/>
            <person name="Zhang Y."/>
            <person name="Fu S."/>
            <person name="Crippen T.L."/>
            <person name="Visi D."/>
            <person name="Benbow M.E."/>
            <person name="Allen M."/>
            <person name="Tomberlin J.K."/>
            <person name="Sze S.-H."/>
            <person name="Tarone A.M."/>
        </authorList>
    </citation>
    <scope>NUCLEOTIDE SEQUENCE [LARGE SCALE GENOMIC DNA]</scope>
    <source>
        <strain evidence="7 8">Crippen</strain>
    </source>
</reference>
<name>A0A1S1HT96_PROST</name>
<proteinExistence type="predicted"/>
<dbReference type="InterPro" id="IPR020891">
    <property type="entry name" value="UPF0758_CS"/>
</dbReference>
<dbReference type="GO" id="GO:0046872">
    <property type="term" value="F:metal ion binding"/>
    <property type="evidence" value="ECO:0007669"/>
    <property type="project" value="UniProtKB-KW"/>
</dbReference>
<dbReference type="RefSeq" id="WP_081335901.1">
    <property type="nucleotide sequence ID" value="NZ_JBALHY010000012.1"/>
</dbReference>
<accession>A0A1S1HT96</accession>
<dbReference type="AlphaFoldDB" id="A0A1S1HT96"/>
<keyword evidence="4" id="KW-0862">Zinc</keyword>
<evidence type="ECO:0000256" key="3">
    <source>
        <dbReference type="ARBA" id="ARBA00022801"/>
    </source>
</evidence>
<keyword evidence="5" id="KW-0482">Metalloprotease</keyword>
<dbReference type="InterPro" id="IPR037518">
    <property type="entry name" value="MPN"/>
</dbReference>
<sequence>MKQQIHEVREYLSQQLYRTEQLSSPKDTEDFLAVHLGDKEQEVFAVIFLNGQNQVIQYAEMFNGTINYTSIFPREIAKLGLKLNAANIICAHNHPSGTPTPSESDIAATRTLKETMKLLDITLLDHIIVAGGKTVSLAERGLV</sequence>
<evidence type="ECO:0000256" key="2">
    <source>
        <dbReference type="ARBA" id="ARBA00022723"/>
    </source>
</evidence>
<evidence type="ECO:0000313" key="8">
    <source>
        <dbReference type="Proteomes" id="UP000179588"/>
    </source>
</evidence>
<dbReference type="PROSITE" id="PS50249">
    <property type="entry name" value="MPN"/>
    <property type="match status" value="1"/>
</dbReference>